<organism evidence="10 11">
    <name type="scientific">Kryptobacter tengchongensis</name>
    <dbReference type="NCBI Taxonomy" id="1643429"/>
    <lineage>
        <taxon>Bacteria</taxon>
        <taxon>Pseudomonadati</taxon>
        <taxon>Candidatus Kryptoniota</taxon>
        <taxon>Candidatus Kryptobacter</taxon>
    </lineage>
</organism>
<keyword evidence="2" id="KW-1003">Cell membrane</keyword>
<evidence type="ECO:0000256" key="6">
    <source>
        <dbReference type="ARBA" id="ARBA00023136"/>
    </source>
</evidence>
<keyword evidence="3 10" id="KW-0132">Cell division</keyword>
<comment type="subcellular location">
    <subcellularLocation>
        <location evidence="1">Membrane</location>
    </subcellularLocation>
</comment>
<dbReference type="InterPro" id="IPR026579">
    <property type="entry name" value="FtsQ"/>
</dbReference>
<dbReference type="EMBL" id="CZVU01000041">
    <property type="protein sequence ID" value="CUT01852.1"/>
    <property type="molecule type" value="Genomic_DNA"/>
</dbReference>
<evidence type="ECO:0000256" key="3">
    <source>
        <dbReference type="ARBA" id="ARBA00022618"/>
    </source>
</evidence>
<name>A0A656D6Y8_KRYT1</name>
<dbReference type="PANTHER" id="PTHR35851:SF1">
    <property type="entry name" value="CELL DIVISION PROTEIN FTSQ"/>
    <property type="match status" value="1"/>
</dbReference>
<evidence type="ECO:0000256" key="8">
    <source>
        <dbReference type="SAM" id="Phobius"/>
    </source>
</evidence>
<keyword evidence="4 8" id="KW-0812">Transmembrane</keyword>
<evidence type="ECO:0000313" key="11">
    <source>
        <dbReference type="Proteomes" id="UP000243065"/>
    </source>
</evidence>
<dbReference type="GO" id="GO:0090529">
    <property type="term" value="P:cell septum assembly"/>
    <property type="evidence" value="ECO:0007669"/>
    <property type="project" value="InterPro"/>
</dbReference>
<evidence type="ECO:0000256" key="1">
    <source>
        <dbReference type="ARBA" id="ARBA00004370"/>
    </source>
</evidence>
<dbReference type="PROSITE" id="PS51779">
    <property type="entry name" value="POTRA"/>
    <property type="match status" value="1"/>
</dbReference>
<protein>
    <submittedName>
        <fullName evidence="10">Cell division septal protein FtsQ</fullName>
    </submittedName>
</protein>
<keyword evidence="5 8" id="KW-1133">Transmembrane helix</keyword>
<accession>A0A656D6Y8</accession>
<keyword evidence="6 8" id="KW-0472">Membrane</keyword>
<evidence type="ECO:0000313" key="10">
    <source>
        <dbReference type="EMBL" id="CUT01852.1"/>
    </source>
</evidence>
<dbReference type="InterPro" id="IPR013685">
    <property type="entry name" value="POTRA_FtsQ_type"/>
</dbReference>
<dbReference type="Gene3D" id="3.10.20.310">
    <property type="entry name" value="membrane protein fhac"/>
    <property type="match status" value="1"/>
</dbReference>
<evidence type="ECO:0000256" key="4">
    <source>
        <dbReference type="ARBA" id="ARBA00022692"/>
    </source>
</evidence>
<proteinExistence type="predicted"/>
<dbReference type="OrthoDB" id="9790760at2"/>
<dbReference type="InterPro" id="IPR034746">
    <property type="entry name" value="POTRA"/>
</dbReference>
<evidence type="ECO:0000256" key="5">
    <source>
        <dbReference type="ARBA" id="ARBA00022989"/>
    </source>
</evidence>
<dbReference type="Pfam" id="PF08478">
    <property type="entry name" value="POTRA_1"/>
    <property type="match status" value="1"/>
</dbReference>
<evidence type="ECO:0000259" key="9">
    <source>
        <dbReference type="PROSITE" id="PS51779"/>
    </source>
</evidence>
<feature type="domain" description="POTRA" evidence="9">
    <location>
        <begin position="34"/>
        <end position="102"/>
    </location>
</feature>
<evidence type="ECO:0000256" key="7">
    <source>
        <dbReference type="ARBA" id="ARBA00023306"/>
    </source>
</evidence>
<reference evidence="10 11" key="1">
    <citation type="submission" date="2015-11" db="EMBL/GenBank/DDBJ databases">
        <authorList>
            <person name="Varghese N."/>
        </authorList>
    </citation>
    <scope>NUCLEOTIDE SEQUENCE [LARGE SCALE GENOMIC DNA]</scope>
    <source>
        <strain evidence="10 11">JGI-24</strain>
    </source>
</reference>
<keyword evidence="7" id="KW-0131">Cell cycle</keyword>
<feature type="transmembrane region" description="Helical" evidence="8">
    <location>
        <begin position="12"/>
        <end position="30"/>
    </location>
</feature>
<evidence type="ECO:0000256" key="2">
    <source>
        <dbReference type="ARBA" id="ARBA00022475"/>
    </source>
</evidence>
<dbReference type="GO" id="GO:0016020">
    <property type="term" value="C:membrane"/>
    <property type="evidence" value="ECO:0007669"/>
    <property type="project" value="UniProtKB-SubCell"/>
</dbReference>
<dbReference type="Proteomes" id="UP000243065">
    <property type="component" value="Unassembled WGS sequence"/>
</dbReference>
<sequence>MRLVEREIKMWTLLIFIGFMLVLVFGAMNWRENRVVNKIIVKGNKVIPDEKITELADVKLGVKISEINLAQIRRKVERHSFIKYAEVYTNLPDVLFIEVLERKPIAMTIYGGRIYYIDLDGKIIPFDEVGRIFAVPLLSGINYKPVNLNSDTIGQIKKQFELIKNAIDEKVYDLISEVRFENGEFILFTSEGAVMVFLGGDKIGEKLILLREFWTQVVPERGYPIYIDLRYDEKLYAKFN</sequence>
<gene>
    <name evidence="10" type="ORF">JGI24_01015</name>
</gene>
<dbReference type="AlphaFoldDB" id="A0A656D6Y8"/>
<dbReference type="PANTHER" id="PTHR35851">
    <property type="entry name" value="CELL DIVISION PROTEIN FTSQ"/>
    <property type="match status" value="1"/>
</dbReference>
<dbReference type="RefSeq" id="WP_072150412.1">
    <property type="nucleotide sequence ID" value="NZ_CZVU01000041.1"/>
</dbReference>
<keyword evidence="11" id="KW-1185">Reference proteome</keyword>